<feature type="compositionally biased region" description="Low complexity" evidence="5">
    <location>
        <begin position="222"/>
        <end position="252"/>
    </location>
</feature>
<dbReference type="Gene3D" id="2.40.50.1060">
    <property type="match status" value="1"/>
</dbReference>
<feature type="compositionally biased region" description="Low complexity" evidence="5">
    <location>
        <begin position="187"/>
        <end position="212"/>
    </location>
</feature>
<name>A0A2P6V8M2_9CHLO</name>
<dbReference type="InterPro" id="IPR036898">
    <property type="entry name" value="RNA_pol_Rpb7-like_N_sf"/>
</dbReference>
<dbReference type="EMBL" id="LHPF02000020">
    <property type="protein sequence ID" value="PSC70440.1"/>
    <property type="molecule type" value="Genomic_DNA"/>
</dbReference>
<dbReference type="InterPro" id="IPR045113">
    <property type="entry name" value="Rpb7-like"/>
</dbReference>
<dbReference type="GO" id="GO:0005736">
    <property type="term" value="C:RNA polymerase I complex"/>
    <property type="evidence" value="ECO:0007669"/>
    <property type="project" value="TreeGrafter"/>
</dbReference>
<keyword evidence="7" id="KW-1185">Reference proteome</keyword>
<evidence type="ECO:0000256" key="3">
    <source>
        <dbReference type="ARBA" id="ARBA00023163"/>
    </source>
</evidence>
<comment type="subcellular location">
    <subcellularLocation>
        <location evidence="1">Nucleus</location>
    </subcellularLocation>
</comment>
<sequence>MEGLERVRARFTVDLHPSKLANAAEGVRAHLSSLLLRYNEDLEGVVMSYANERVLTKTACIHPYFPYARLEVTAEVVLFRPRPGIRLVGIVNKAGADYLGLLVLGCINVAVAADAIRAEFRPRLLEHCWASSKTAAHRLEVGGKVHFDVAAVRHHGAFLSIAGSLQEPSTGAEGFAKLAKRPEGGKKQQQQQPDKQQQGQQQQQPQQQQQSGKKNKKKRQSEAAAAAQQQAPPAAQQQQQQQQAATPAPAAGAKDKKRKDKKRKDKKRKAEAAAAADDAAGAPTAAAAANSGGSAEPKKKKKRKEGKA</sequence>
<accession>A0A2P6V8M2</accession>
<keyword evidence="4" id="KW-0539">Nucleus</keyword>
<evidence type="ECO:0000256" key="5">
    <source>
        <dbReference type="SAM" id="MobiDB-lite"/>
    </source>
</evidence>
<feature type="region of interest" description="Disordered" evidence="5">
    <location>
        <begin position="180"/>
        <end position="308"/>
    </location>
</feature>
<dbReference type="Proteomes" id="UP000239649">
    <property type="component" value="Unassembled WGS sequence"/>
</dbReference>
<evidence type="ECO:0000313" key="6">
    <source>
        <dbReference type="EMBL" id="PSC70440.1"/>
    </source>
</evidence>
<dbReference type="OrthoDB" id="10250504at2759"/>
<organism evidence="6 7">
    <name type="scientific">Micractinium conductrix</name>
    <dbReference type="NCBI Taxonomy" id="554055"/>
    <lineage>
        <taxon>Eukaryota</taxon>
        <taxon>Viridiplantae</taxon>
        <taxon>Chlorophyta</taxon>
        <taxon>core chlorophytes</taxon>
        <taxon>Trebouxiophyceae</taxon>
        <taxon>Chlorellales</taxon>
        <taxon>Chlorellaceae</taxon>
        <taxon>Chlorella clade</taxon>
        <taxon>Micractinium</taxon>
    </lineage>
</organism>
<reference evidence="6 7" key="1">
    <citation type="journal article" date="2018" name="Plant J.">
        <title>Genome sequences of Chlorella sorokiniana UTEX 1602 and Micractinium conductrix SAG 241.80: implications to maltose excretion by a green alga.</title>
        <authorList>
            <person name="Arriola M.B."/>
            <person name="Velmurugan N."/>
            <person name="Zhang Y."/>
            <person name="Plunkett M.H."/>
            <person name="Hondzo H."/>
            <person name="Barney B.M."/>
        </authorList>
    </citation>
    <scope>NUCLEOTIDE SEQUENCE [LARGE SCALE GENOMIC DNA]</scope>
    <source>
        <strain evidence="6 7">SAG 241.80</strain>
    </source>
</reference>
<keyword evidence="2 6" id="KW-0240">DNA-directed RNA polymerase</keyword>
<keyword evidence="3" id="KW-0804">Transcription</keyword>
<feature type="compositionally biased region" description="Low complexity" evidence="5">
    <location>
        <begin position="272"/>
        <end position="289"/>
    </location>
</feature>
<evidence type="ECO:0000256" key="4">
    <source>
        <dbReference type="ARBA" id="ARBA00023242"/>
    </source>
</evidence>
<dbReference type="STRING" id="554055.A0A2P6V8M2"/>
<dbReference type="PANTHER" id="PTHR12709">
    <property type="entry name" value="DNA-DIRECTED RNA POLYMERASE II, III"/>
    <property type="match status" value="1"/>
</dbReference>
<gene>
    <name evidence="6" type="ORF">C2E20_6237</name>
</gene>
<feature type="compositionally biased region" description="Basic residues" evidence="5">
    <location>
        <begin position="255"/>
        <end position="269"/>
    </location>
</feature>
<evidence type="ECO:0000313" key="7">
    <source>
        <dbReference type="Proteomes" id="UP000239649"/>
    </source>
</evidence>
<evidence type="ECO:0000256" key="2">
    <source>
        <dbReference type="ARBA" id="ARBA00022478"/>
    </source>
</evidence>
<dbReference type="GO" id="GO:0006352">
    <property type="term" value="P:DNA-templated transcription initiation"/>
    <property type="evidence" value="ECO:0007669"/>
    <property type="project" value="InterPro"/>
</dbReference>
<dbReference type="AlphaFoldDB" id="A0A2P6V8M2"/>
<evidence type="ECO:0000256" key="1">
    <source>
        <dbReference type="ARBA" id="ARBA00004123"/>
    </source>
</evidence>
<dbReference type="Gene3D" id="3.30.1490.120">
    <property type="entry name" value="RNA polymerase Rpb7-like, N-terminal domain"/>
    <property type="match status" value="1"/>
</dbReference>
<dbReference type="GO" id="GO:0006362">
    <property type="term" value="P:transcription elongation by RNA polymerase I"/>
    <property type="evidence" value="ECO:0007669"/>
    <property type="project" value="TreeGrafter"/>
</dbReference>
<protein>
    <submittedName>
        <fullName evidence="6">DNA-directed RNA polymerase I subunit rpa43 isoform X1</fullName>
    </submittedName>
</protein>
<comment type="caution">
    <text evidence="6">The sequence shown here is derived from an EMBL/GenBank/DDBJ whole genome shotgun (WGS) entry which is preliminary data.</text>
</comment>
<proteinExistence type="predicted"/>
<feature type="compositionally biased region" description="Basic residues" evidence="5">
    <location>
        <begin position="298"/>
        <end position="308"/>
    </location>
</feature>
<dbReference type="PANTHER" id="PTHR12709:SF5">
    <property type="entry name" value="DNA-DIRECTED RNA POLYMERASE I SUBUNIT RPA43"/>
    <property type="match status" value="1"/>
</dbReference>